<dbReference type="PANTHER" id="PTHR43351">
    <property type="entry name" value="L(+)-TARTRATE DEHYDRATASE SUBUNIT BETA"/>
    <property type="match status" value="1"/>
</dbReference>
<feature type="domain" description="Fe-S hydro-lyase tartrate dehydratase beta-type catalytic" evidence="3">
    <location>
        <begin position="5"/>
        <end position="180"/>
    </location>
</feature>
<evidence type="ECO:0000256" key="1">
    <source>
        <dbReference type="ARBA" id="ARBA00008876"/>
    </source>
</evidence>
<dbReference type="GeneID" id="14406262"/>
<evidence type="ECO:0000256" key="2">
    <source>
        <dbReference type="ARBA" id="ARBA00023239"/>
    </source>
</evidence>
<dbReference type="Pfam" id="PF05683">
    <property type="entry name" value="Fumerase_C"/>
    <property type="match status" value="1"/>
</dbReference>
<dbReference type="Gene3D" id="3.20.130.10">
    <property type="entry name" value="Fe-S hydro-lyase, tartrate dehydratase beta-type, catalytic domain"/>
    <property type="match status" value="1"/>
</dbReference>
<reference evidence="5" key="1">
    <citation type="submission" date="2012-02" db="EMBL/GenBank/DDBJ databases">
        <title>Complete sequence of chromosome of Methanomethylovorans hollandica DSM 15978.</title>
        <authorList>
            <person name="Lucas S."/>
            <person name="Copeland A."/>
            <person name="Lapidus A."/>
            <person name="Glavina del Rio T."/>
            <person name="Dalin E."/>
            <person name="Tice H."/>
            <person name="Bruce D."/>
            <person name="Goodwin L."/>
            <person name="Pitluck S."/>
            <person name="Peters L."/>
            <person name="Mikhailova N."/>
            <person name="Held B."/>
            <person name="Kyrpides N."/>
            <person name="Mavromatis K."/>
            <person name="Ivanova N."/>
            <person name="Brettin T."/>
            <person name="Detter J.C."/>
            <person name="Han C."/>
            <person name="Larimer F."/>
            <person name="Land M."/>
            <person name="Hauser L."/>
            <person name="Markowitz V."/>
            <person name="Cheng J.-F."/>
            <person name="Hugenholtz P."/>
            <person name="Woyke T."/>
            <person name="Wu D."/>
            <person name="Spring S."/>
            <person name="Schroeder M."/>
            <person name="Brambilla E."/>
            <person name="Klenk H.-P."/>
            <person name="Eisen J.A."/>
        </authorList>
    </citation>
    <scope>NUCLEOTIDE SEQUENCE [LARGE SCALE GENOMIC DNA]</scope>
    <source>
        <strain evidence="5">DSM 15978 / NBRC 107637 / DMS1</strain>
    </source>
</reference>
<dbReference type="EMBL" id="CP003362">
    <property type="protein sequence ID" value="AGB49938.1"/>
    <property type="molecule type" value="Genomic_DNA"/>
</dbReference>
<dbReference type="RefSeq" id="WP_015325103.1">
    <property type="nucleotide sequence ID" value="NC_019977.1"/>
</dbReference>
<dbReference type="STRING" id="867904.Metho_1749"/>
<evidence type="ECO:0000313" key="4">
    <source>
        <dbReference type="EMBL" id="AGB49938.1"/>
    </source>
</evidence>
<dbReference type="PANTHER" id="PTHR43351:SF2">
    <property type="entry name" value="L(+)-TARTRATE DEHYDRATASE SUBUNIT BETA-RELATED"/>
    <property type="match status" value="1"/>
</dbReference>
<protein>
    <submittedName>
        <fullName evidence="4">Hydro-lyase family enzyme, Fe-S type, tartrate/fumarate subfamily</fullName>
    </submittedName>
</protein>
<evidence type="ECO:0000259" key="3">
    <source>
        <dbReference type="Pfam" id="PF05683"/>
    </source>
</evidence>
<dbReference type="GO" id="GO:0016836">
    <property type="term" value="F:hydro-lyase activity"/>
    <property type="evidence" value="ECO:0007669"/>
    <property type="project" value="InterPro"/>
</dbReference>
<dbReference type="NCBIfam" id="NF004708">
    <property type="entry name" value="PRK06043.1"/>
    <property type="match status" value="1"/>
</dbReference>
<keyword evidence="5" id="KW-1185">Reference proteome</keyword>
<proteinExistence type="inferred from homology"/>
<dbReference type="Proteomes" id="UP000010866">
    <property type="component" value="Chromosome"/>
</dbReference>
<dbReference type="NCBIfam" id="TIGR00723">
    <property type="entry name" value="ttdB_fumA_fumB"/>
    <property type="match status" value="1"/>
</dbReference>
<comment type="similarity">
    <text evidence="1">Belongs to the class-I fumarase family.</text>
</comment>
<sequence>MSKYDLTTPLQIDDIIKLHAGDIVYVSGIVYTARDEAHAHILKLDEAGKELPFELEGAAIYHCGPLMVKEDEDKWEAVAAGPTTSARMAGMTPRLLERHAIRVLIGKGGMQGVADALKGKCVYLAYTGGCAALAAEAIKNVRSVYWPQLGMPEAVWELEVEHFGPLVVGIDAHGHDLFQEVRDQALTAFCHLR</sequence>
<dbReference type="KEGG" id="mhz:Metho_1749"/>
<organism evidence="4 5">
    <name type="scientific">Methanomethylovorans hollandica (strain DSM 15978 / NBRC 107637 / DMS1)</name>
    <dbReference type="NCBI Taxonomy" id="867904"/>
    <lineage>
        <taxon>Archaea</taxon>
        <taxon>Methanobacteriati</taxon>
        <taxon>Methanobacteriota</taxon>
        <taxon>Stenosarchaea group</taxon>
        <taxon>Methanomicrobia</taxon>
        <taxon>Methanosarcinales</taxon>
        <taxon>Methanosarcinaceae</taxon>
        <taxon>Methanomethylovorans</taxon>
    </lineage>
</organism>
<dbReference type="SUPFAM" id="SSF117457">
    <property type="entry name" value="FumA C-terminal domain-like"/>
    <property type="match status" value="1"/>
</dbReference>
<accession>L0L0N0</accession>
<gene>
    <name evidence="4" type="ordered locus">Metho_1749</name>
</gene>
<dbReference type="InterPro" id="IPR036660">
    <property type="entry name" value="Fe-S_hydroAse_TtdB_cat_sf"/>
</dbReference>
<dbReference type="HOGENOM" id="CLU_098588_2_0_2"/>
<dbReference type="AlphaFoldDB" id="L0L0N0"/>
<evidence type="ECO:0000313" key="5">
    <source>
        <dbReference type="Proteomes" id="UP000010866"/>
    </source>
</evidence>
<dbReference type="InterPro" id="IPR004647">
    <property type="entry name" value="Fe-S_hydro-lyase_TtdB-typ_cat"/>
</dbReference>
<dbReference type="OrthoDB" id="34134at2157"/>
<keyword evidence="2 4" id="KW-0456">Lyase</keyword>
<name>L0L0N0_METHD</name>